<dbReference type="PATRIC" id="fig|226900.8.peg.2876"/>
<dbReference type="Proteomes" id="UP000001417">
    <property type="component" value="Chromosome"/>
</dbReference>
<reference evidence="2 3" key="1">
    <citation type="journal article" date="2003" name="Nature">
        <title>Genome sequence of Bacillus cereus and comparative analysis with Bacillus anthracis.</title>
        <authorList>
            <person name="Ivanova N."/>
            <person name="Sorokin A."/>
            <person name="Anderson I."/>
            <person name="Galleron N."/>
            <person name="Candelon B."/>
            <person name="Kapatral V."/>
            <person name="Bhattacharyya A."/>
            <person name="Reznik G."/>
            <person name="Mikhailova N."/>
            <person name="Lapidus A."/>
            <person name="Chu L."/>
            <person name="Mazur M."/>
            <person name="Goltsman E."/>
            <person name="Larsen N."/>
            <person name="D'Souza M."/>
            <person name="Walunas T."/>
            <person name="Grechkin Y."/>
            <person name="Pusch G."/>
            <person name="Haselkorn R."/>
            <person name="Fonstein M."/>
            <person name="Ehrlich S.D."/>
            <person name="Overbeek R."/>
            <person name="Kyrpides N."/>
        </authorList>
    </citation>
    <scope>NUCLEOTIDE SEQUENCE [LARGE SCALE GENOMIC DNA]</scope>
    <source>
        <strain evidence="3">ATCC 14579 / DSM 31 / CCUG 7414 / JCM 2152 / NBRC 15305 / NCIMB 9373 / NCTC 2599 / NRRL B-3711</strain>
    </source>
</reference>
<evidence type="ECO:0000313" key="2">
    <source>
        <dbReference type="EMBL" id="AAP09768.1"/>
    </source>
</evidence>
<dbReference type="KEGG" id="bce:BC2817"/>
<evidence type="ECO:0000313" key="3">
    <source>
        <dbReference type="Proteomes" id="UP000001417"/>
    </source>
</evidence>
<keyword evidence="1" id="KW-0472">Membrane</keyword>
<keyword evidence="1" id="KW-0812">Transmembrane</keyword>
<keyword evidence="1" id="KW-1133">Transmembrane helix</keyword>
<feature type="transmembrane region" description="Helical" evidence="1">
    <location>
        <begin position="43"/>
        <end position="60"/>
    </location>
</feature>
<sequence length="262" mass="30734">MQTLFYFIFNLFIYTTTSFIEFLHFKFPKNNLGHVTKNKSSSYFELYMFKGVLLFMYSYWQSYYSPYHNPYVNYDLSVRNYRISKNENFLKGYMRSLWEQHVAWTRLAIISIVFNLPDVNVTVGRLLQNATHMGLSLEPFYGEDAVKKYSALIKDHLVIAADLVKAAKAGNQNAAAAIEKKWYANGYEIIEFLNSINPYIDKEEFRKMFYEHLALTKAEALAFLNKDYEAGVKLYDKIEKEALEMADMITNAIVKQFPQVFQ</sequence>
<dbReference type="AlphaFoldDB" id="Q81CF2"/>
<proteinExistence type="predicted"/>
<evidence type="ECO:0008006" key="4">
    <source>
        <dbReference type="Google" id="ProtNLM"/>
    </source>
</evidence>
<dbReference type="HOGENOM" id="CLU_092699_0_0_9"/>
<feature type="transmembrane region" description="Helical" evidence="1">
    <location>
        <begin position="6"/>
        <end position="23"/>
    </location>
</feature>
<organism evidence="2 3">
    <name type="scientific">Bacillus cereus (strain ATCC 14579 / DSM 31 / CCUG 7414 / JCM 2152 / NBRC 15305 / NCIMB 9373 / NCTC 2599 / NRRL B-3711)</name>
    <dbReference type="NCBI Taxonomy" id="226900"/>
    <lineage>
        <taxon>Bacteria</taxon>
        <taxon>Bacillati</taxon>
        <taxon>Bacillota</taxon>
        <taxon>Bacilli</taxon>
        <taxon>Bacillales</taxon>
        <taxon>Bacillaceae</taxon>
        <taxon>Bacillus</taxon>
        <taxon>Bacillus cereus group</taxon>
    </lineage>
</organism>
<keyword evidence="3" id="KW-1185">Reference proteome</keyword>
<protein>
    <recommendedName>
        <fullName evidence="4">Acetylglutamate kinase</fullName>
    </recommendedName>
</protein>
<evidence type="ECO:0000256" key="1">
    <source>
        <dbReference type="SAM" id="Phobius"/>
    </source>
</evidence>
<gene>
    <name evidence="2" type="ordered locus">BC_2817</name>
</gene>
<dbReference type="EMBL" id="AE016877">
    <property type="protein sequence ID" value="AAP09768.1"/>
    <property type="molecule type" value="Genomic_DNA"/>
</dbReference>
<name>Q81CF2_BACCR</name>
<accession>Q81CF2</accession>